<evidence type="ECO:0000313" key="10">
    <source>
        <dbReference type="Proteomes" id="UP000182135"/>
    </source>
</evidence>
<dbReference type="InterPro" id="IPR036890">
    <property type="entry name" value="HATPase_C_sf"/>
</dbReference>
<dbReference type="InterPro" id="IPR050736">
    <property type="entry name" value="Sensor_HK_Regulatory"/>
</dbReference>
<dbReference type="AlphaFoldDB" id="A0A1I2MKH2"/>
<proteinExistence type="predicted"/>
<dbReference type="InterPro" id="IPR036097">
    <property type="entry name" value="HisK_dim/P_sf"/>
</dbReference>
<keyword evidence="7" id="KW-0812">Transmembrane</keyword>
<evidence type="ECO:0000256" key="6">
    <source>
        <dbReference type="SAM" id="Coils"/>
    </source>
</evidence>
<sequence length="307" mass="35890">MQNIIIIGLMVLLCITINLLILSKREIEKLRENLSEINKRNTNELLKVSYPNKNLQGLIMEINNAIKIKKDIEFKYKEKDLELRQSIANMSHDLRTPLTSIMGYMQLLEDDDTDEDDKKLYMSIIERRSTTLKELISNFYDLSRIQADEYRMIMEDINLSENLCEIIALFYDDLKNKGLEPKIDIQENIDFINGDEQGIARIFTNLMQNALKYAKSSFCIVLKNEGKYVLTEFSNDVCDLKDEDVPKIFDRFFTADRMRTGQNTGLGLAITKSLIEKMGHEIWAEKVGEKLYIKIKWRKKVNNYITN</sequence>
<dbReference type="PROSITE" id="PS50109">
    <property type="entry name" value="HIS_KIN"/>
    <property type="match status" value="1"/>
</dbReference>
<dbReference type="CDD" id="cd00082">
    <property type="entry name" value="HisKA"/>
    <property type="match status" value="1"/>
</dbReference>
<keyword evidence="4" id="KW-0418">Kinase</keyword>
<name>A0A1I2MKH2_9CLOT</name>
<evidence type="ECO:0000256" key="3">
    <source>
        <dbReference type="ARBA" id="ARBA00022679"/>
    </source>
</evidence>
<dbReference type="Proteomes" id="UP000182135">
    <property type="component" value="Unassembled WGS sequence"/>
</dbReference>
<dbReference type="PANTHER" id="PTHR43711">
    <property type="entry name" value="TWO-COMPONENT HISTIDINE KINASE"/>
    <property type="match status" value="1"/>
</dbReference>
<dbReference type="SMART" id="SM00387">
    <property type="entry name" value="HATPase_c"/>
    <property type="match status" value="1"/>
</dbReference>
<gene>
    <name evidence="9" type="ORF">SAMN04487885_11472</name>
</gene>
<dbReference type="RefSeq" id="WP_027640263.1">
    <property type="nucleotide sequence ID" value="NZ_BAAACD010000025.1"/>
</dbReference>
<evidence type="ECO:0000256" key="4">
    <source>
        <dbReference type="ARBA" id="ARBA00022777"/>
    </source>
</evidence>
<keyword evidence="7" id="KW-1133">Transmembrane helix</keyword>
<dbReference type="STRING" id="1529.SAMN04487885_11472"/>
<feature type="domain" description="Histidine kinase" evidence="8">
    <location>
        <begin position="89"/>
        <end position="282"/>
    </location>
</feature>
<dbReference type="Gene3D" id="3.30.565.10">
    <property type="entry name" value="Histidine kinase-like ATPase, C-terminal domain"/>
    <property type="match status" value="1"/>
</dbReference>
<evidence type="ECO:0000259" key="8">
    <source>
        <dbReference type="PROSITE" id="PS50109"/>
    </source>
</evidence>
<dbReference type="SUPFAM" id="SSF55874">
    <property type="entry name" value="ATPase domain of HSP90 chaperone/DNA topoisomerase II/histidine kinase"/>
    <property type="match status" value="1"/>
</dbReference>
<evidence type="ECO:0000256" key="2">
    <source>
        <dbReference type="ARBA" id="ARBA00012438"/>
    </source>
</evidence>
<evidence type="ECO:0000313" key="9">
    <source>
        <dbReference type="EMBL" id="SFF90037.1"/>
    </source>
</evidence>
<dbReference type="InterPro" id="IPR008358">
    <property type="entry name" value="Sig_transdc_His_kin/Pase_MprB"/>
</dbReference>
<dbReference type="SUPFAM" id="SSF47384">
    <property type="entry name" value="Homodimeric domain of signal transducing histidine kinase"/>
    <property type="match status" value="1"/>
</dbReference>
<reference evidence="9 10" key="1">
    <citation type="submission" date="2016-10" db="EMBL/GenBank/DDBJ databases">
        <authorList>
            <person name="de Groot N.N."/>
        </authorList>
    </citation>
    <scope>NUCLEOTIDE SEQUENCE [LARGE SCALE GENOMIC DNA]</scope>
    <source>
        <strain evidence="9 10">NLAE-zl-G419</strain>
    </source>
</reference>
<dbReference type="eggNOG" id="COG2205">
    <property type="taxonomic scope" value="Bacteria"/>
</dbReference>
<protein>
    <recommendedName>
        <fullName evidence="2">histidine kinase</fullName>
        <ecNumber evidence="2">2.7.13.3</ecNumber>
    </recommendedName>
</protein>
<dbReference type="Gene3D" id="1.10.287.130">
    <property type="match status" value="1"/>
</dbReference>
<dbReference type="InterPro" id="IPR003661">
    <property type="entry name" value="HisK_dim/P_dom"/>
</dbReference>
<evidence type="ECO:0000256" key="7">
    <source>
        <dbReference type="SAM" id="Phobius"/>
    </source>
</evidence>
<organism evidence="9 10">
    <name type="scientific">Clostridium cadaveris</name>
    <dbReference type="NCBI Taxonomy" id="1529"/>
    <lineage>
        <taxon>Bacteria</taxon>
        <taxon>Bacillati</taxon>
        <taxon>Bacillota</taxon>
        <taxon>Clostridia</taxon>
        <taxon>Eubacteriales</taxon>
        <taxon>Clostridiaceae</taxon>
        <taxon>Clostridium</taxon>
    </lineage>
</organism>
<evidence type="ECO:0000256" key="1">
    <source>
        <dbReference type="ARBA" id="ARBA00000085"/>
    </source>
</evidence>
<dbReference type="GO" id="GO:0016020">
    <property type="term" value="C:membrane"/>
    <property type="evidence" value="ECO:0007669"/>
    <property type="project" value="InterPro"/>
</dbReference>
<dbReference type="SMART" id="SM00388">
    <property type="entry name" value="HisKA"/>
    <property type="match status" value="1"/>
</dbReference>
<dbReference type="PANTHER" id="PTHR43711:SF1">
    <property type="entry name" value="HISTIDINE KINASE 1"/>
    <property type="match status" value="1"/>
</dbReference>
<keyword evidence="6" id="KW-0175">Coiled coil</keyword>
<dbReference type="EMBL" id="FOOE01000014">
    <property type="protein sequence ID" value="SFF90037.1"/>
    <property type="molecule type" value="Genomic_DNA"/>
</dbReference>
<feature type="transmembrane region" description="Helical" evidence="7">
    <location>
        <begin position="6"/>
        <end position="23"/>
    </location>
</feature>
<dbReference type="InterPro" id="IPR003594">
    <property type="entry name" value="HATPase_dom"/>
</dbReference>
<dbReference type="PRINTS" id="PR01780">
    <property type="entry name" value="LANTIREGPROT"/>
</dbReference>
<feature type="coiled-coil region" evidence="6">
    <location>
        <begin position="20"/>
        <end position="47"/>
    </location>
</feature>
<dbReference type="InterPro" id="IPR005467">
    <property type="entry name" value="His_kinase_dom"/>
</dbReference>
<comment type="catalytic activity">
    <reaction evidence="1">
        <text>ATP + protein L-histidine = ADP + protein N-phospho-L-histidine.</text>
        <dbReference type="EC" id="2.7.13.3"/>
    </reaction>
</comment>
<dbReference type="Pfam" id="PF02518">
    <property type="entry name" value="HATPase_c"/>
    <property type="match status" value="1"/>
</dbReference>
<keyword evidence="3" id="KW-0808">Transferase</keyword>
<dbReference type="GO" id="GO:0000155">
    <property type="term" value="F:phosphorelay sensor kinase activity"/>
    <property type="evidence" value="ECO:0007669"/>
    <property type="project" value="InterPro"/>
</dbReference>
<accession>A0A1I2MKH2</accession>
<dbReference type="EC" id="2.7.13.3" evidence="2"/>
<keyword evidence="5" id="KW-0902">Two-component regulatory system</keyword>
<evidence type="ECO:0000256" key="5">
    <source>
        <dbReference type="ARBA" id="ARBA00023012"/>
    </source>
</evidence>
<dbReference type="Pfam" id="PF00512">
    <property type="entry name" value="HisKA"/>
    <property type="match status" value="1"/>
</dbReference>
<keyword evidence="7" id="KW-0472">Membrane</keyword>
<keyword evidence="10" id="KW-1185">Reference proteome</keyword>